<sequence>MKIKVLILAILIMSIGMSNKLQAQTIASGKKVLIAYYSLRNGNTRILSEHIQKNVGGDIFRIETVDAYPSAYNDVTTQAKKELQSGYRPPLKSKVQAFDQYDIIYLGSPNWWNTIAPAVMTFLDSYNFEGKTIVPFITHEGSRLGSSVADIKKLAPKATVLKGLPVRGGSVSSSMPDVKVWLKDLDMVK</sequence>
<accession>A0A212IVC2</accession>
<dbReference type="GO" id="GO:0010181">
    <property type="term" value="F:FMN binding"/>
    <property type="evidence" value="ECO:0007669"/>
    <property type="project" value="InterPro"/>
</dbReference>
<dbReference type="PANTHER" id="PTHR39201">
    <property type="entry name" value="EXPORTED PROTEIN-RELATED"/>
    <property type="match status" value="1"/>
</dbReference>
<keyword evidence="1" id="KW-0732">Signal</keyword>
<dbReference type="Gene3D" id="3.40.50.360">
    <property type="match status" value="1"/>
</dbReference>
<dbReference type="AlphaFoldDB" id="A0A212IVC2"/>
<dbReference type="InterPro" id="IPR008254">
    <property type="entry name" value="Flavodoxin/NO_synth"/>
</dbReference>
<dbReference type="SUPFAM" id="SSF52218">
    <property type="entry name" value="Flavoproteins"/>
    <property type="match status" value="1"/>
</dbReference>
<evidence type="ECO:0000259" key="2">
    <source>
        <dbReference type="Pfam" id="PF12682"/>
    </source>
</evidence>
<protein>
    <submittedName>
        <fullName evidence="3">Flavodoxin</fullName>
    </submittedName>
</protein>
<dbReference type="InterPro" id="IPR029039">
    <property type="entry name" value="Flavoprotein-like_sf"/>
</dbReference>
<dbReference type="RefSeq" id="WP_296938115.1">
    <property type="nucleotide sequence ID" value="NZ_LT599032.1"/>
</dbReference>
<evidence type="ECO:0000313" key="3">
    <source>
        <dbReference type="EMBL" id="SBV91158.1"/>
    </source>
</evidence>
<feature type="signal peptide" evidence="1">
    <location>
        <begin position="1"/>
        <end position="23"/>
    </location>
</feature>
<organism evidence="3">
    <name type="scientific">uncultured Dysgonomonas sp</name>
    <dbReference type="NCBI Taxonomy" id="206096"/>
    <lineage>
        <taxon>Bacteria</taxon>
        <taxon>Pseudomonadati</taxon>
        <taxon>Bacteroidota</taxon>
        <taxon>Bacteroidia</taxon>
        <taxon>Bacteroidales</taxon>
        <taxon>Dysgonomonadaceae</taxon>
        <taxon>Dysgonomonas</taxon>
        <taxon>environmental samples</taxon>
    </lineage>
</organism>
<reference evidence="3" key="1">
    <citation type="submission" date="2016-04" db="EMBL/GenBank/DDBJ databases">
        <authorList>
            <person name="Evans L.H."/>
            <person name="Alamgir A."/>
            <person name="Owens N."/>
            <person name="Weber N.D."/>
            <person name="Virtaneva K."/>
            <person name="Barbian K."/>
            <person name="Babar A."/>
            <person name="Rosenke K."/>
        </authorList>
    </citation>
    <scope>NUCLEOTIDE SEQUENCE</scope>
    <source>
        <strain evidence="3">86-1</strain>
    </source>
</reference>
<name>A0A212IVC2_9BACT</name>
<dbReference type="Pfam" id="PF12682">
    <property type="entry name" value="Flavodoxin_4"/>
    <property type="match status" value="1"/>
</dbReference>
<dbReference type="PANTHER" id="PTHR39201:SF1">
    <property type="entry name" value="FLAVODOXIN-LIKE DOMAIN-CONTAINING PROTEIN"/>
    <property type="match status" value="1"/>
</dbReference>
<feature type="chain" id="PRO_5012600618" evidence="1">
    <location>
        <begin position="24"/>
        <end position="189"/>
    </location>
</feature>
<dbReference type="EMBL" id="FLUM01000001">
    <property type="protein sequence ID" value="SBV91158.1"/>
    <property type="molecule type" value="Genomic_DNA"/>
</dbReference>
<evidence type="ECO:0000256" key="1">
    <source>
        <dbReference type="SAM" id="SignalP"/>
    </source>
</evidence>
<proteinExistence type="predicted"/>
<gene>
    <name evidence="3" type="ORF">KL86DYS1_10264</name>
</gene>
<feature type="domain" description="Flavodoxin-like" evidence="2">
    <location>
        <begin position="31"/>
        <end position="182"/>
    </location>
</feature>